<evidence type="ECO:0000259" key="11">
    <source>
        <dbReference type="Pfam" id="PF17946"/>
    </source>
</evidence>
<evidence type="ECO:0000313" key="12">
    <source>
        <dbReference type="EMBL" id="BCX81444.1"/>
    </source>
</evidence>
<dbReference type="GO" id="GO:0005524">
    <property type="term" value="F:ATP binding"/>
    <property type="evidence" value="ECO:0007669"/>
    <property type="project" value="UniProtKB-UniRule"/>
</dbReference>
<keyword evidence="7 10" id="KW-0067">ATP-binding</keyword>
<dbReference type="Pfam" id="PF17946">
    <property type="entry name" value="RecC_C"/>
    <property type="match status" value="1"/>
</dbReference>
<keyword evidence="2 10" id="KW-0547">Nucleotide-binding</keyword>
<sequence length="1048" mass="118926">MFALHTANRTEDLFRQLVVVLEHYEYGPFDPIHFLIQGRGMERWLQMQLACQWGAAARICFDFPQRFFAELAQRLGLRLNDAAFERSRLGWLIDALLARDEFQRDPLLERYLAGPGPRLRRFQLARQLAQLFDQYQIQRRDWLAAWARGEASGEKGMDPAMERWQANLWRLLYARLGGHRGELWQALLDALKRPPAAVAFPPSVHLFGISFLPPLMIEVLAALADHSDVHLYLLTPTEGYWADLPGKRRQALERIEGEALPGHHPLLVALGRRGAQFQRLTLDCLEPALESSCFFRHSSPATLLQHLQNDLADGQLSAPPGKLPVGMELHRCHTPLREVEVARDRILAALAGDPSLRLEEIAVMAPDIGVYQAYLEAVFADLPHHIADRSLGQRNPLLEVLAEALGLLAGRFEWEAVLELLGRPPVRERFGLSAAQLPVLENWVRGCAIRWGLDGAQRQALGLPAEEYNSWRLGVDRMLLGWMADLDAEWHDVVPFPEVEGQAGEALLRLADFVQTLQRWWRRWQTPRTLAEWGEQLFAFSHELLADTPETCAARQALADLLDTLPPAEDYPQAVDLTVMLDWLRSRVEESVSDDFLSGGVTCCTLLPMRVVPFRLTVILGLDDGTFPRREVQPAFDLIAAHPRLGDRDVRLEQRYQFLEVLLSTRERLVLTCQGLTPEKNEVRPPAQVVVELGDVLSRYGIEEQDWIFDHPSHPFHPDYFRPESAFSVPDPARYPVARALLTAGEAAALWPADFALDEPAPVRIEVADLLDFHRDPQDWFCRQRLQLAALSRDRLPDPREPFEVDGLESWRMRCRILAALAAGEAIAPLLRQAQLAGEWPQGEAGRQCFAREQAVAEQLHRKAEDLRRELGAVCDAGWRQWELAGVTLEGRVDHLHEGGLLIVEAGKLKGKYLFDAWLRHLLAQSLGPWPTWLVALEDDNKRKAEKIKVCRFDPVPDWEARLSVWVRHFRDHWNRPSPWVPQWGCHWLRRAARGDEAPSERWWQITAKAEPPPAFVLLFGRTGAGAVAAQACRLYPELLGGVADAIP</sequence>
<dbReference type="InterPro" id="IPR006697">
    <property type="entry name" value="RecC"/>
</dbReference>
<evidence type="ECO:0000256" key="6">
    <source>
        <dbReference type="ARBA" id="ARBA00022839"/>
    </source>
</evidence>
<keyword evidence="8 10" id="KW-0238">DNA-binding</keyword>
<name>A0AAU9C2T6_9GAMM</name>
<dbReference type="GO" id="GO:0009338">
    <property type="term" value="C:exodeoxyribonuclease V complex"/>
    <property type="evidence" value="ECO:0007669"/>
    <property type="project" value="InterPro"/>
</dbReference>
<dbReference type="GO" id="GO:0003678">
    <property type="term" value="F:DNA helicase activity"/>
    <property type="evidence" value="ECO:0007669"/>
    <property type="project" value="UniProtKB-UniRule"/>
</dbReference>
<proteinExistence type="inferred from homology"/>
<dbReference type="InterPro" id="IPR027417">
    <property type="entry name" value="P-loop_NTPase"/>
</dbReference>
<reference evidence="13" key="1">
    <citation type="journal article" date="2024" name="Int. J. Syst. Evol. Microbiol.">
        <title>Methylomarinovum tepidoasis sp. nov., a moderately thermophilic methanotroph of the family Methylothermaceae isolated from a deep-sea hydrothermal field.</title>
        <authorList>
            <person name="Hirayama H."/>
            <person name="Takaki Y."/>
            <person name="Abe M."/>
            <person name="Miyazaki M."/>
            <person name="Uematsu K."/>
            <person name="Matsui Y."/>
            <person name="Takai K."/>
        </authorList>
    </citation>
    <scope>NUCLEOTIDE SEQUENCE [LARGE SCALE GENOMIC DNA]</scope>
    <source>
        <strain evidence="13">IT-9</strain>
    </source>
</reference>
<dbReference type="GO" id="GO:0003677">
    <property type="term" value="F:DNA binding"/>
    <property type="evidence" value="ECO:0007669"/>
    <property type="project" value="UniProtKB-UniRule"/>
</dbReference>
<evidence type="ECO:0000256" key="5">
    <source>
        <dbReference type="ARBA" id="ARBA00022806"/>
    </source>
</evidence>
<feature type="domain" description="RecC C-terminal" evidence="11">
    <location>
        <begin position="764"/>
        <end position="991"/>
    </location>
</feature>
<evidence type="ECO:0000256" key="9">
    <source>
        <dbReference type="ARBA" id="ARBA00023204"/>
    </source>
</evidence>
<keyword evidence="1 10" id="KW-0540">Nuclease</keyword>
<dbReference type="Gene3D" id="1.10.10.160">
    <property type="match status" value="1"/>
</dbReference>
<keyword evidence="9 10" id="KW-0234">DNA repair</keyword>
<dbReference type="GO" id="GO:0008854">
    <property type="term" value="F:exodeoxyribonuclease V activity"/>
    <property type="evidence" value="ECO:0007669"/>
    <property type="project" value="InterPro"/>
</dbReference>
<evidence type="ECO:0000256" key="1">
    <source>
        <dbReference type="ARBA" id="ARBA00022722"/>
    </source>
</evidence>
<evidence type="ECO:0000313" key="13">
    <source>
        <dbReference type="Proteomes" id="UP001321825"/>
    </source>
</evidence>
<comment type="subunit">
    <text evidence="10">Heterotrimer of RecB, RecC and RecD. All subunits contribute to DNA-binding.</text>
</comment>
<dbReference type="PIRSF" id="PIRSF000980">
    <property type="entry name" value="RecC"/>
    <property type="match status" value="1"/>
</dbReference>
<dbReference type="Proteomes" id="UP001321825">
    <property type="component" value="Chromosome"/>
</dbReference>
<dbReference type="GO" id="GO:0000724">
    <property type="term" value="P:double-strand break repair via homologous recombination"/>
    <property type="evidence" value="ECO:0007669"/>
    <property type="project" value="UniProtKB-UniRule"/>
</dbReference>
<comment type="similarity">
    <text evidence="10">Belongs to the RecC family.</text>
</comment>
<dbReference type="RefSeq" id="WP_317706371.1">
    <property type="nucleotide sequence ID" value="NZ_AP024714.1"/>
</dbReference>
<dbReference type="InterPro" id="IPR011335">
    <property type="entry name" value="Restrct_endonuc-II-like"/>
</dbReference>
<dbReference type="PANTHER" id="PTHR30591:SF1">
    <property type="entry name" value="RECBCD ENZYME SUBUNIT RECC"/>
    <property type="match status" value="1"/>
</dbReference>
<dbReference type="Gene3D" id="3.40.50.300">
    <property type="entry name" value="P-loop containing nucleotide triphosphate hydrolases"/>
    <property type="match status" value="2"/>
</dbReference>
<dbReference type="EMBL" id="AP024714">
    <property type="protein sequence ID" value="BCX81444.1"/>
    <property type="molecule type" value="Genomic_DNA"/>
</dbReference>
<dbReference type="HAMAP" id="MF_01486">
    <property type="entry name" value="RecC"/>
    <property type="match status" value="1"/>
</dbReference>
<evidence type="ECO:0000256" key="2">
    <source>
        <dbReference type="ARBA" id="ARBA00022741"/>
    </source>
</evidence>
<keyword evidence="5 10" id="KW-0347">Helicase</keyword>
<dbReference type="NCBIfam" id="TIGR01450">
    <property type="entry name" value="recC"/>
    <property type="match status" value="1"/>
</dbReference>
<dbReference type="SUPFAM" id="SSF52980">
    <property type="entry name" value="Restriction endonuclease-like"/>
    <property type="match status" value="1"/>
</dbReference>
<evidence type="ECO:0000256" key="7">
    <source>
        <dbReference type="ARBA" id="ARBA00022840"/>
    </source>
</evidence>
<dbReference type="SUPFAM" id="SSF52540">
    <property type="entry name" value="P-loop containing nucleoside triphosphate hydrolases"/>
    <property type="match status" value="2"/>
</dbReference>
<comment type="miscellaneous">
    <text evidence="10">In the RecBCD complex, RecB has a slow 3'-5' helicase, an exonuclease activity and loads RecA onto ssDNA, RecD has a fast 5'-3' helicase activity, while RecC stimulates the ATPase and processivity of the RecB helicase and contributes to recognition of the Chi site.</text>
</comment>
<dbReference type="AlphaFoldDB" id="A0AAU9C2T6"/>
<dbReference type="InterPro" id="IPR013986">
    <property type="entry name" value="DExx_box_DNA_helicase_dom_sf"/>
</dbReference>
<evidence type="ECO:0000256" key="3">
    <source>
        <dbReference type="ARBA" id="ARBA00022763"/>
    </source>
</evidence>
<dbReference type="Gene3D" id="3.40.50.10930">
    <property type="match status" value="1"/>
</dbReference>
<evidence type="ECO:0000256" key="10">
    <source>
        <dbReference type="HAMAP-Rule" id="MF_01486"/>
    </source>
</evidence>
<dbReference type="Pfam" id="PF04257">
    <property type="entry name" value="Exonuc_V_gamma"/>
    <property type="match status" value="1"/>
</dbReference>
<dbReference type="InterPro" id="IPR041500">
    <property type="entry name" value="RecC_C"/>
</dbReference>
<keyword evidence="6 10" id="KW-0269">Exonuclease</keyword>
<dbReference type="Gene3D" id="1.10.10.990">
    <property type="match status" value="1"/>
</dbReference>
<comment type="function">
    <text evidence="10">A helicase/nuclease that prepares dsDNA breaks (DSB) for recombinational DNA repair. Binds to DSBs and unwinds DNA via a highly rapid and processive ATP-dependent bidirectional helicase activity. Unwinds dsDNA until it encounters a Chi (crossover hotspot instigator) sequence from the 3' direction. Cuts ssDNA a few nucleotides 3' to the Chi site. The properties and activities of the enzyme are changed at Chi. The Chi-altered holoenzyme produces a long 3'-ssDNA overhang and facilitates RecA-binding to the ssDNA for homologous DNA recombination and repair. Holoenzyme degrades any linearized DNA that is unable to undergo homologous recombination. In the holoenzyme this subunit recognizes the wild-type Chi sequence, and when added to isolated RecB increases its ATP-dependent helicase processivity.</text>
</comment>
<keyword evidence="13" id="KW-1185">Reference proteome</keyword>
<dbReference type="PANTHER" id="PTHR30591">
    <property type="entry name" value="RECBCD ENZYME SUBUNIT RECC"/>
    <property type="match status" value="1"/>
</dbReference>
<dbReference type="KEGG" id="mcau:MIT9_P1022"/>
<organism evidence="12 13">
    <name type="scientific">Methylomarinovum caldicuralii</name>
    <dbReference type="NCBI Taxonomy" id="438856"/>
    <lineage>
        <taxon>Bacteria</taxon>
        <taxon>Pseudomonadati</taxon>
        <taxon>Pseudomonadota</taxon>
        <taxon>Gammaproteobacteria</taxon>
        <taxon>Methylococcales</taxon>
        <taxon>Methylothermaceae</taxon>
        <taxon>Methylomarinovum</taxon>
    </lineage>
</organism>
<keyword evidence="3 10" id="KW-0227">DNA damage</keyword>
<evidence type="ECO:0000256" key="8">
    <source>
        <dbReference type="ARBA" id="ARBA00023125"/>
    </source>
</evidence>
<protein>
    <recommendedName>
        <fullName evidence="10">RecBCD enzyme subunit RecC</fullName>
    </recommendedName>
    <alternativeName>
        <fullName evidence="10">Exonuclease V subunit RecC</fullName>
        <shortName evidence="10">ExoV subunit RecC</shortName>
    </alternativeName>
    <alternativeName>
        <fullName evidence="10">Helicase/nuclease RecBCD subunit RecC</fullName>
    </alternativeName>
</protein>
<gene>
    <name evidence="10" type="primary">recC</name>
    <name evidence="12" type="ORF">MIT9_P1022</name>
</gene>
<accession>A0AAU9C2T6</accession>
<evidence type="ECO:0000256" key="4">
    <source>
        <dbReference type="ARBA" id="ARBA00022801"/>
    </source>
</evidence>
<keyword evidence="4 10" id="KW-0378">Hydrolase</keyword>